<proteinExistence type="predicted"/>
<dbReference type="GO" id="GO:0016787">
    <property type="term" value="F:hydrolase activity"/>
    <property type="evidence" value="ECO:0007669"/>
    <property type="project" value="UniProtKB-KW"/>
</dbReference>
<reference evidence="3" key="1">
    <citation type="submission" date="2016-03" db="EMBL/GenBank/DDBJ databases">
        <title>Co-evolution between Pasteurellaceae and their hosts.</title>
        <authorList>
            <person name="Hansen M.J."/>
            <person name="Bojesen A.M."/>
            <person name="Planet P."/>
        </authorList>
    </citation>
    <scope>NUCLEOTIDE SEQUENCE</scope>
    <source>
        <strain evidence="3">146/S8/89</strain>
    </source>
</reference>
<accession>A0A9X4P8C0</accession>
<organism evidence="3 4">
    <name type="scientific">Volucribacter amazonae</name>
    <dbReference type="NCBI Taxonomy" id="256731"/>
    <lineage>
        <taxon>Bacteria</taxon>
        <taxon>Pseudomonadati</taxon>
        <taxon>Pseudomonadota</taxon>
        <taxon>Gammaproteobacteria</taxon>
        <taxon>Pasteurellales</taxon>
        <taxon>Pasteurellaceae</taxon>
        <taxon>Volucribacter</taxon>
    </lineage>
</organism>
<gene>
    <name evidence="3" type="ORF">A6A20_01640</name>
</gene>
<dbReference type="SUPFAM" id="SSF53474">
    <property type="entry name" value="alpha/beta-Hydrolases"/>
    <property type="match status" value="1"/>
</dbReference>
<evidence type="ECO:0000313" key="3">
    <source>
        <dbReference type="EMBL" id="MDG6894363.1"/>
    </source>
</evidence>
<dbReference type="PRINTS" id="PR00111">
    <property type="entry name" value="ABHYDROLASE"/>
</dbReference>
<keyword evidence="1" id="KW-0378">Hydrolase</keyword>
<evidence type="ECO:0000256" key="1">
    <source>
        <dbReference type="ARBA" id="ARBA00022801"/>
    </source>
</evidence>
<dbReference type="Proteomes" id="UP001155500">
    <property type="component" value="Unassembled WGS sequence"/>
</dbReference>
<dbReference type="Pfam" id="PF00561">
    <property type="entry name" value="Abhydrolase_1"/>
    <property type="match status" value="1"/>
</dbReference>
<dbReference type="RefSeq" id="WP_279571848.1">
    <property type="nucleotide sequence ID" value="NZ_LWID01000001.1"/>
</dbReference>
<dbReference type="PANTHER" id="PTHR46118">
    <property type="entry name" value="PROTEIN ABHD11"/>
    <property type="match status" value="1"/>
</dbReference>
<feature type="domain" description="AB hydrolase-1" evidence="2">
    <location>
        <begin position="18"/>
        <end position="244"/>
    </location>
</feature>
<evidence type="ECO:0000313" key="4">
    <source>
        <dbReference type="Proteomes" id="UP001155500"/>
    </source>
</evidence>
<name>A0A9X4P8C0_9PAST</name>
<protein>
    <submittedName>
        <fullName evidence="3">Acyl-CoA esterase</fullName>
    </submittedName>
</protein>
<dbReference type="Gene3D" id="3.40.50.1820">
    <property type="entry name" value="alpha/beta hydrolase"/>
    <property type="match status" value="1"/>
</dbReference>
<dbReference type="AlphaFoldDB" id="A0A9X4P8C0"/>
<dbReference type="InterPro" id="IPR000073">
    <property type="entry name" value="AB_hydrolase_1"/>
</dbReference>
<evidence type="ECO:0000259" key="2">
    <source>
        <dbReference type="Pfam" id="PF00561"/>
    </source>
</evidence>
<dbReference type="InterPro" id="IPR029058">
    <property type="entry name" value="AB_hydrolase_fold"/>
</dbReference>
<keyword evidence="4" id="KW-1185">Reference proteome</keyword>
<dbReference type="PANTHER" id="PTHR46118:SF4">
    <property type="entry name" value="PROTEIN ABHD11"/>
    <property type="match status" value="1"/>
</dbReference>
<dbReference type="EMBL" id="LWID01000001">
    <property type="protein sequence ID" value="MDG6894363.1"/>
    <property type="molecule type" value="Genomic_DNA"/>
</dbReference>
<sequence length="257" mass="29610">MNEQALHYQYQQGSPHQPTLVFLHGLFGDMNNLGIIAKGFSEQYNILRLDLRNHGQSFHSEQMNYPLMAQDIYQLLEKLQLKKVSLIGHSMGGKTAMQFTAQYPEQVEKLVVIDIAPIKYQQQRHQDVFAGLFAVKQAQVSTRQQARPLLAQHIKDESIIQFMLKSFDPSSSEKFRFNLTALYQHYSALMDWQPCLVQQPTLFIKGGKSDYIQLKDRETILAQFPQAQSFTINGADHWVHAEKPTQVIKSIERFLSI</sequence>
<comment type="caution">
    <text evidence="3">The sequence shown here is derived from an EMBL/GenBank/DDBJ whole genome shotgun (WGS) entry which is preliminary data.</text>
</comment>